<dbReference type="EMBL" id="VFMM01000002">
    <property type="protein sequence ID" value="TQJ12168.1"/>
    <property type="molecule type" value="Genomic_DNA"/>
</dbReference>
<dbReference type="SUPFAM" id="SSF53474">
    <property type="entry name" value="alpha/beta-Hydrolases"/>
    <property type="match status" value="1"/>
</dbReference>
<proteinExistence type="predicted"/>
<dbReference type="GO" id="GO:0016020">
    <property type="term" value="C:membrane"/>
    <property type="evidence" value="ECO:0007669"/>
    <property type="project" value="TreeGrafter"/>
</dbReference>
<name>A0A542EA07_9ACTN</name>
<keyword evidence="1" id="KW-0378">Hydrolase</keyword>
<dbReference type="PANTHER" id="PTHR43798:SF31">
    <property type="entry name" value="AB HYDROLASE SUPERFAMILY PROTEIN YCLE"/>
    <property type="match status" value="1"/>
</dbReference>
<sequence length="257" mass="27791">MRGRTAHLAWYRTDGTAVDVVFLHGFSDSAQCWDPVIAAMPGIRALSIDARGHGESGLPEEPIRYDGHRDDAALVLSELPHPVVVVGHSMGAMSAAYLAATRPELARAVVLEDPPPGGSGEQRDEPWSEPEWLAGLRALDLPARIAQGRAADPAWPDDELEPWAVSKAQVNPHLFDLTFQDAVPLTDLLAKITCPVLLIHGDTARGSLISEEYADQCAQAAAGTFRAAHIPNAGHSVRRDNRQQYLTELKTFLSTVS</sequence>
<evidence type="ECO:0000313" key="3">
    <source>
        <dbReference type="EMBL" id="TQJ12168.1"/>
    </source>
</evidence>
<dbReference type="InterPro" id="IPR000073">
    <property type="entry name" value="AB_hydrolase_1"/>
</dbReference>
<gene>
    <name evidence="3" type="ORF">FB475_5097</name>
</gene>
<dbReference type="Gene3D" id="3.40.50.1820">
    <property type="entry name" value="alpha/beta hydrolase"/>
    <property type="match status" value="1"/>
</dbReference>
<evidence type="ECO:0000259" key="2">
    <source>
        <dbReference type="Pfam" id="PF12697"/>
    </source>
</evidence>
<protein>
    <submittedName>
        <fullName evidence="3">Pimeloyl-ACP methyl ester carboxylesterase</fullName>
    </submittedName>
</protein>
<dbReference type="Pfam" id="PF12697">
    <property type="entry name" value="Abhydrolase_6"/>
    <property type="match status" value="1"/>
</dbReference>
<evidence type="ECO:0000256" key="1">
    <source>
        <dbReference type="ARBA" id="ARBA00022801"/>
    </source>
</evidence>
<dbReference type="OrthoDB" id="8444301at2"/>
<dbReference type="GO" id="GO:0016787">
    <property type="term" value="F:hydrolase activity"/>
    <property type="evidence" value="ECO:0007669"/>
    <property type="project" value="UniProtKB-KW"/>
</dbReference>
<dbReference type="RefSeq" id="WP_141859042.1">
    <property type="nucleotide sequence ID" value="NZ_BAAAKA010000005.1"/>
</dbReference>
<dbReference type="AlphaFoldDB" id="A0A542EA07"/>
<dbReference type="InterPro" id="IPR050266">
    <property type="entry name" value="AB_hydrolase_sf"/>
</dbReference>
<reference evidence="3 4" key="1">
    <citation type="submission" date="2019-06" db="EMBL/GenBank/DDBJ databases">
        <title>Sequencing the genomes of 1000 actinobacteria strains.</title>
        <authorList>
            <person name="Klenk H.-P."/>
        </authorList>
    </citation>
    <scope>NUCLEOTIDE SEQUENCE [LARGE SCALE GENOMIC DNA]</scope>
    <source>
        <strain evidence="3 4">DSM 17305</strain>
    </source>
</reference>
<evidence type="ECO:0000313" key="4">
    <source>
        <dbReference type="Proteomes" id="UP000316298"/>
    </source>
</evidence>
<dbReference type="PANTHER" id="PTHR43798">
    <property type="entry name" value="MONOACYLGLYCEROL LIPASE"/>
    <property type="match status" value="1"/>
</dbReference>
<feature type="domain" description="AB hydrolase-1" evidence="2">
    <location>
        <begin position="20"/>
        <end position="241"/>
    </location>
</feature>
<organism evidence="3 4">
    <name type="scientific">Kribbella jejuensis</name>
    <dbReference type="NCBI Taxonomy" id="236068"/>
    <lineage>
        <taxon>Bacteria</taxon>
        <taxon>Bacillati</taxon>
        <taxon>Actinomycetota</taxon>
        <taxon>Actinomycetes</taxon>
        <taxon>Propionibacteriales</taxon>
        <taxon>Kribbellaceae</taxon>
        <taxon>Kribbella</taxon>
    </lineage>
</organism>
<keyword evidence="4" id="KW-1185">Reference proteome</keyword>
<dbReference type="InterPro" id="IPR029058">
    <property type="entry name" value="AB_hydrolase_fold"/>
</dbReference>
<comment type="caution">
    <text evidence="3">The sequence shown here is derived from an EMBL/GenBank/DDBJ whole genome shotgun (WGS) entry which is preliminary data.</text>
</comment>
<dbReference type="Proteomes" id="UP000316298">
    <property type="component" value="Unassembled WGS sequence"/>
</dbReference>
<accession>A0A542EA07</accession>